<accession>A0A8G1VWR7</accession>
<dbReference type="Proteomes" id="UP000249789">
    <property type="component" value="Unassembled WGS sequence"/>
</dbReference>
<dbReference type="GeneID" id="63857594"/>
<feature type="region of interest" description="Disordered" evidence="1">
    <location>
        <begin position="1"/>
        <end position="47"/>
    </location>
</feature>
<dbReference type="EMBL" id="KZ824698">
    <property type="protein sequence ID" value="RAK72274.1"/>
    <property type="molecule type" value="Genomic_DNA"/>
</dbReference>
<feature type="compositionally biased region" description="Pro residues" evidence="1">
    <location>
        <begin position="33"/>
        <end position="47"/>
    </location>
</feature>
<dbReference type="VEuPathDB" id="FungiDB:BO72DRAFT_279160"/>
<protein>
    <submittedName>
        <fullName evidence="2">Uncharacterized protein</fullName>
    </submittedName>
</protein>
<dbReference type="RefSeq" id="XP_040796286.1">
    <property type="nucleotide sequence ID" value="XM_040940261.1"/>
</dbReference>
<name>A0A8G1VWR7_9EURO</name>
<evidence type="ECO:0000313" key="3">
    <source>
        <dbReference type="Proteomes" id="UP000249789"/>
    </source>
</evidence>
<organism evidence="2 3">
    <name type="scientific">Aspergillus fijiensis CBS 313.89</name>
    <dbReference type="NCBI Taxonomy" id="1448319"/>
    <lineage>
        <taxon>Eukaryota</taxon>
        <taxon>Fungi</taxon>
        <taxon>Dikarya</taxon>
        <taxon>Ascomycota</taxon>
        <taxon>Pezizomycotina</taxon>
        <taxon>Eurotiomycetes</taxon>
        <taxon>Eurotiomycetidae</taxon>
        <taxon>Eurotiales</taxon>
        <taxon>Aspergillaceae</taxon>
        <taxon>Aspergillus</taxon>
    </lineage>
</organism>
<keyword evidence="3" id="KW-1185">Reference proteome</keyword>
<dbReference type="AlphaFoldDB" id="A0A8G1VWR7"/>
<reference evidence="2 3" key="1">
    <citation type="submission" date="2018-02" db="EMBL/GenBank/DDBJ databases">
        <title>The genomes of Aspergillus section Nigri reveals drivers in fungal speciation.</title>
        <authorList>
            <consortium name="DOE Joint Genome Institute"/>
            <person name="Vesth T.C."/>
            <person name="Nybo J."/>
            <person name="Theobald S."/>
            <person name="Brandl J."/>
            <person name="Frisvad J.C."/>
            <person name="Nielsen K.F."/>
            <person name="Lyhne E.K."/>
            <person name="Kogle M.E."/>
            <person name="Kuo A."/>
            <person name="Riley R."/>
            <person name="Clum A."/>
            <person name="Nolan M."/>
            <person name="Lipzen A."/>
            <person name="Salamov A."/>
            <person name="Henrissat B."/>
            <person name="Wiebenga A."/>
            <person name="De vries R.P."/>
            <person name="Grigoriev I.V."/>
            <person name="Mortensen U.H."/>
            <person name="Andersen M.R."/>
            <person name="Baker S.E."/>
        </authorList>
    </citation>
    <scope>NUCLEOTIDE SEQUENCE [LARGE SCALE GENOMIC DNA]</scope>
    <source>
        <strain evidence="2 3">CBS 313.89</strain>
    </source>
</reference>
<proteinExistence type="predicted"/>
<sequence length="121" mass="13360">MSSTRGRERNRKATQRNHGGIIINPTWAGPAAFLPPEPPQTLPPPPLSPPIIIQNPFGFPLACHFSTAFVSSSLVFFLSPSFLPILPIPPFLQQQPSGIWCDLGKVEFNFTFSPLHLQPVF</sequence>
<evidence type="ECO:0000256" key="1">
    <source>
        <dbReference type="SAM" id="MobiDB-lite"/>
    </source>
</evidence>
<gene>
    <name evidence="2" type="ORF">BO72DRAFT_279160</name>
</gene>
<evidence type="ECO:0000313" key="2">
    <source>
        <dbReference type="EMBL" id="RAK72274.1"/>
    </source>
</evidence>